<dbReference type="EMBL" id="JANEYG010000050">
    <property type="protein sequence ID" value="KAJ8915721.1"/>
    <property type="molecule type" value="Genomic_DNA"/>
</dbReference>
<evidence type="ECO:0000313" key="2">
    <source>
        <dbReference type="EMBL" id="KAJ8915721.1"/>
    </source>
</evidence>
<accession>A0AAV8VMW1</accession>
<proteinExistence type="predicted"/>
<evidence type="ECO:0000259" key="1">
    <source>
        <dbReference type="Pfam" id="PF24764"/>
    </source>
</evidence>
<reference evidence="2 3" key="1">
    <citation type="journal article" date="2023" name="Insect Mol. Biol.">
        <title>Genome sequencing provides insights into the evolution of gene families encoding plant cell wall-degrading enzymes in longhorned beetles.</title>
        <authorList>
            <person name="Shin N.R."/>
            <person name="Okamura Y."/>
            <person name="Kirsch R."/>
            <person name="Pauchet Y."/>
        </authorList>
    </citation>
    <scope>NUCLEOTIDE SEQUENCE [LARGE SCALE GENOMIC DNA]</scope>
    <source>
        <strain evidence="2">EAD_L_NR</strain>
    </source>
</reference>
<organism evidence="2 3">
    <name type="scientific">Exocentrus adspersus</name>
    <dbReference type="NCBI Taxonomy" id="1586481"/>
    <lineage>
        <taxon>Eukaryota</taxon>
        <taxon>Metazoa</taxon>
        <taxon>Ecdysozoa</taxon>
        <taxon>Arthropoda</taxon>
        <taxon>Hexapoda</taxon>
        <taxon>Insecta</taxon>
        <taxon>Pterygota</taxon>
        <taxon>Neoptera</taxon>
        <taxon>Endopterygota</taxon>
        <taxon>Coleoptera</taxon>
        <taxon>Polyphaga</taxon>
        <taxon>Cucujiformia</taxon>
        <taxon>Chrysomeloidea</taxon>
        <taxon>Cerambycidae</taxon>
        <taxon>Lamiinae</taxon>
        <taxon>Acanthocinini</taxon>
        <taxon>Exocentrus</taxon>
    </lineage>
</organism>
<gene>
    <name evidence="2" type="ORF">NQ315_000655</name>
</gene>
<feature type="domain" description="Integrase core" evidence="1">
    <location>
        <begin position="106"/>
        <end position="182"/>
    </location>
</feature>
<dbReference type="Pfam" id="PF24764">
    <property type="entry name" value="rva_4"/>
    <property type="match status" value="1"/>
</dbReference>
<comment type="caution">
    <text evidence="2">The sequence shown here is derived from an EMBL/GenBank/DDBJ whole genome shotgun (WGS) entry which is preliminary data.</text>
</comment>
<evidence type="ECO:0000313" key="3">
    <source>
        <dbReference type="Proteomes" id="UP001159042"/>
    </source>
</evidence>
<keyword evidence="3" id="KW-1185">Reference proteome</keyword>
<protein>
    <recommendedName>
        <fullName evidence="1">Integrase core domain-containing protein</fullName>
    </recommendedName>
</protein>
<dbReference type="AlphaFoldDB" id="A0AAV8VMW1"/>
<sequence>MTLRELIKVYYQLGLQHQEIIACLLINHDISLSLRHLRRILATMGLFRRKIYSDVNSIANFIEAQIRKHGHGFVVTQSTVRELLKILDPDGVAIRQRRRLRRRRYYNKGPNYLWHTDCYDKLKPFGICITGGIDGYSRYIIWLKAGPNTNNPAIIGYHFLEAVTTLLGCPQTLRADMGTENALQLAVEAKRFDLEQNGVHFPVLTVPDLSDSIHFRKNRRWPKTQLRGFPEINTT</sequence>
<dbReference type="InterPro" id="IPR058913">
    <property type="entry name" value="Integrase_dom_put"/>
</dbReference>
<dbReference type="Proteomes" id="UP001159042">
    <property type="component" value="Unassembled WGS sequence"/>
</dbReference>
<dbReference type="PANTHER" id="PTHR46791">
    <property type="entry name" value="EXPRESSED PROTEIN"/>
    <property type="match status" value="1"/>
</dbReference>
<dbReference type="PANTHER" id="PTHR46791:SF13">
    <property type="entry name" value="CLR5 DOMAIN-CONTAINING PROTEIN"/>
    <property type="match status" value="1"/>
</dbReference>
<name>A0AAV8VMW1_9CUCU</name>